<dbReference type="eggNOG" id="ENOG502RSQP">
    <property type="taxonomic scope" value="Eukaryota"/>
</dbReference>
<proteinExistence type="predicted"/>
<feature type="coiled-coil region" evidence="1">
    <location>
        <begin position="441"/>
        <end position="468"/>
    </location>
</feature>
<dbReference type="HOGENOM" id="CLU_008206_0_0_1"/>
<feature type="region of interest" description="Disordered" evidence="2">
    <location>
        <begin position="749"/>
        <end position="793"/>
    </location>
</feature>
<evidence type="ECO:0000313" key="5">
    <source>
        <dbReference type="EMBL" id="EAQ83254.1"/>
    </source>
</evidence>
<dbReference type="InParanoid" id="Q2GQU6"/>
<gene>
    <name evidence="5" type="ORF">CHGG_09658</name>
</gene>
<evidence type="ECO:0000313" key="6">
    <source>
        <dbReference type="Proteomes" id="UP000001056"/>
    </source>
</evidence>
<dbReference type="OMA" id="TMEKDDF"/>
<dbReference type="Pfam" id="PF25289">
    <property type="entry name" value="DUF7877"/>
    <property type="match status" value="1"/>
</dbReference>
<keyword evidence="6" id="KW-1185">Reference proteome</keyword>
<protein>
    <submittedName>
        <fullName evidence="5">Uncharacterized protein</fullName>
    </submittedName>
</protein>
<feature type="compositionally biased region" description="Low complexity" evidence="2">
    <location>
        <begin position="914"/>
        <end position="929"/>
    </location>
</feature>
<feature type="region of interest" description="Disordered" evidence="2">
    <location>
        <begin position="569"/>
        <end position="591"/>
    </location>
</feature>
<accession>Q2GQU6</accession>
<organism evidence="5 6">
    <name type="scientific">Chaetomium globosum (strain ATCC 6205 / CBS 148.51 / DSM 1962 / NBRC 6347 / NRRL 1970)</name>
    <name type="common">Soil fungus</name>
    <dbReference type="NCBI Taxonomy" id="306901"/>
    <lineage>
        <taxon>Eukaryota</taxon>
        <taxon>Fungi</taxon>
        <taxon>Dikarya</taxon>
        <taxon>Ascomycota</taxon>
        <taxon>Pezizomycotina</taxon>
        <taxon>Sordariomycetes</taxon>
        <taxon>Sordariomycetidae</taxon>
        <taxon>Sordariales</taxon>
        <taxon>Chaetomiaceae</taxon>
        <taxon>Chaetomium</taxon>
    </lineage>
</organism>
<feature type="domain" description="DUF7785" evidence="3">
    <location>
        <begin position="445"/>
        <end position="545"/>
    </location>
</feature>
<sequence length="929" mass="99122">MASPATVAAQINGVAPLSRPDSPASINSSTKRKRESSDDDNDPDLNRAGPPKLPVNGVHASQDRKSLVRDFFDVLQSPSVLKRPLPDSLVDGEPSPKRAKSEDGKPVTIADKVTQGTYEALDDLVSDIVQTANAQVKELGTAATPSDANTVTKTIAFRTKALELYRQELSYPNVPRPISAKQPPRELQSSNPDAVVLTAIGAAPTARPLFTSLQRNAAKSLAGAPLPRGVTLTNVSYGATPSGEKNSRPLTLGELFPSPRNLPPLQPPKAPKTATKSNVLTFYHPELAEKSKYRSGSYFSSNVSTGHWLDYSNATPTTHAKTKQRERAQSLAGIKPSSTELEMSEMEALFRGAFSTFAPCQDDSGAIVPSGQVGRIWWQRVGRRSFAKLAEAEEPEDDAEDSAAADSAVAIEIDEDRVKEAIEHWDETAIDPSLDYALGKKSDQEKEVDDLLEEVSDLIETLASYQRNRNLTLPTSQDRYSADPVNGDMLRNGSLSHQPSEEEMTTYEALKAQLSLIIQNLPPYAVARLNSDKLAELAVSTKIEIRSDEYHGVMEDDEPARLARLAAQAAATSNQRQNQRAPSVSGPYANHQYPAQFTPSVRPVGTAQHFPQTPVRPQGQNMYPRAPSSVPIPQPHQQVQPRPAPGTQFRPMYASQLAKAQGPYGHSNMPHQFSGTPTQPRMQQHPNYNMGQANNPNHRFTQAYPPGYQTTPANSATPPAWATFPNATTSSPTSHPMAHAQQPPLLSHQQMARPPYGSPGPGMPPNAVPRQYSAGSPGPGMMQGGGGGAGGGNRPPSSLTGFATVMPEVQQRQVMEQARARADAEQRASGHMGKVTQGEVVGLAGIGLAGHMDVHKVAAAKMQMGNHNNGNGNNGHSVSPSPKVAAMQGGMNGGGIPTPGGPPPSAMDSPRPMQAGPVSASASPAPQAG</sequence>
<feature type="region of interest" description="Disordered" evidence="2">
    <location>
        <begin position="82"/>
        <end position="106"/>
    </location>
</feature>
<evidence type="ECO:0000259" key="3">
    <source>
        <dbReference type="Pfam" id="PF25009"/>
    </source>
</evidence>
<feature type="region of interest" description="Disordered" evidence="2">
    <location>
        <begin position="1"/>
        <end position="61"/>
    </location>
</feature>
<reference evidence="6" key="1">
    <citation type="journal article" date="2015" name="Genome Announc.">
        <title>Draft genome sequence of the cellulolytic fungus Chaetomium globosum.</title>
        <authorList>
            <person name="Cuomo C.A."/>
            <person name="Untereiner W.A."/>
            <person name="Ma L.-J."/>
            <person name="Grabherr M."/>
            <person name="Birren B.W."/>
        </authorList>
    </citation>
    <scope>NUCLEOTIDE SEQUENCE [LARGE SCALE GENOMIC DNA]</scope>
    <source>
        <strain evidence="6">ATCC 6205 / CBS 148.51 / DSM 1962 / NBRC 6347 / NRRL 1970</strain>
    </source>
</reference>
<dbReference type="GeneID" id="4396486"/>
<evidence type="ECO:0000256" key="2">
    <source>
        <dbReference type="SAM" id="MobiDB-lite"/>
    </source>
</evidence>
<dbReference type="InterPro" id="IPR056687">
    <property type="entry name" value="DUF7785"/>
</dbReference>
<dbReference type="RefSeq" id="XP_001227585.1">
    <property type="nucleotide sequence ID" value="XM_001227584.1"/>
</dbReference>
<feature type="compositionally biased region" description="Pro residues" evidence="2">
    <location>
        <begin position="756"/>
        <end position="767"/>
    </location>
</feature>
<feature type="compositionally biased region" description="Gly residues" evidence="2">
    <location>
        <begin position="777"/>
        <end position="793"/>
    </location>
</feature>
<feature type="compositionally biased region" description="Basic and acidic residues" evidence="2">
    <location>
        <begin position="94"/>
        <end position="105"/>
    </location>
</feature>
<dbReference type="InterPro" id="IPR057199">
    <property type="entry name" value="DUF7877"/>
</dbReference>
<feature type="compositionally biased region" description="Low complexity" evidence="2">
    <location>
        <begin position="569"/>
        <end position="581"/>
    </location>
</feature>
<feature type="domain" description="DUF7877" evidence="4">
    <location>
        <begin position="64"/>
        <end position="161"/>
    </location>
</feature>
<feature type="compositionally biased region" description="Low complexity" evidence="2">
    <location>
        <begin position="865"/>
        <end position="876"/>
    </location>
</feature>
<feature type="region of interest" description="Disordered" evidence="2">
    <location>
        <begin position="864"/>
        <end position="929"/>
    </location>
</feature>
<dbReference type="Proteomes" id="UP000001056">
    <property type="component" value="Unassembled WGS sequence"/>
</dbReference>
<dbReference type="AlphaFoldDB" id="Q2GQU6"/>
<dbReference type="Pfam" id="PF25009">
    <property type="entry name" value="DUF7785"/>
    <property type="match status" value="1"/>
</dbReference>
<evidence type="ECO:0000256" key="1">
    <source>
        <dbReference type="SAM" id="Coils"/>
    </source>
</evidence>
<evidence type="ECO:0000259" key="4">
    <source>
        <dbReference type="Pfam" id="PF25289"/>
    </source>
</evidence>
<dbReference type="STRING" id="306901.Q2GQU6"/>
<dbReference type="VEuPathDB" id="FungiDB:CHGG_09658"/>
<keyword evidence="1" id="KW-0175">Coiled coil</keyword>
<dbReference type="OrthoDB" id="5354458at2759"/>
<dbReference type="EMBL" id="CH408035">
    <property type="protein sequence ID" value="EAQ83254.1"/>
    <property type="molecule type" value="Genomic_DNA"/>
</dbReference>
<name>Q2GQU6_CHAGB</name>